<dbReference type="EMBL" id="BAABME010007376">
    <property type="protein sequence ID" value="GAA0170744.1"/>
    <property type="molecule type" value="Genomic_DNA"/>
</dbReference>
<reference evidence="2 3" key="1">
    <citation type="submission" date="2024-01" db="EMBL/GenBank/DDBJ databases">
        <title>The complete chloroplast genome sequence of Lithospermum erythrorhizon: insights into the phylogenetic relationship among Boraginaceae species and the maternal lineages of purple gromwells.</title>
        <authorList>
            <person name="Okada T."/>
            <person name="Watanabe K."/>
        </authorList>
    </citation>
    <scope>NUCLEOTIDE SEQUENCE [LARGE SCALE GENOMIC DNA]</scope>
</reference>
<name>A0AAV3R310_LITER</name>
<dbReference type="AlphaFoldDB" id="A0AAV3R310"/>
<organism evidence="2 3">
    <name type="scientific">Lithospermum erythrorhizon</name>
    <name type="common">Purple gromwell</name>
    <name type="synonym">Lithospermum officinale var. erythrorhizon</name>
    <dbReference type="NCBI Taxonomy" id="34254"/>
    <lineage>
        <taxon>Eukaryota</taxon>
        <taxon>Viridiplantae</taxon>
        <taxon>Streptophyta</taxon>
        <taxon>Embryophyta</taxon>
        <taxon>Tracheophyta</taxon>
        <taxon>Spermatophyta</taxon>
        <taxon>Magnoliopsida</taxon>
        <taxon>eudicotyledons</taxon>
        <taxon>Gunneridae</taxon>
        <taxon>Pentapetalae</taxon>
        <taxon>asterids</taxon>
        <taxon>lamiids</taxon>
        <taxon>Boraginales</taxon>
        <taxon>Boraginaceae</taxon>
        <taxon>Boraginoideae</taxon>
        <taxon>Lithospermeae</taxon>
        <taxon>Lithospermum</taxon>
    </lineage>
</organism>
<dbReference type="Proteomes" id="UP001454036">
    <property type="component" value="Unassembled WGS sequence"/>
</dbReference>
<dbReference type="GO" id="GO:0006357">
    <property type="term" value="P:regulation of transcription by RNA polymerase II"/>
    <property type="evidence" value="ECO:0007669"/>
    <property type="project" value="TreeGrafter"/>
</dbReference>
<dbReference type="PANTHER" id="PTHR10015">
    <property type="entry name" value="HEAT SHOCK TRANSCRIPTION FACTOR"/>
    <property type="match status" value="1"/>
</dbReference>
<keyword evidence="1" id="KW-0175">Coiled coil</keyword>
<sequence length="186" mass="21745">MSSRLVQDKRCNLPTLDNYYCIQGFRKVATSRWEFSNDMFRKGEKELLCEIRRRKSWCNKSQNNCQTIAPLKQYCEEDQRSSSTSSSSELNCLVDENKRLKKENGELSNELGLMKRKCKELLDLVNVNSNLDKENSDNNEERKPRLFGVTLEVVEEENKEDKRKRDNVDEICGNSSVFLCCKHNKS</sequence>
<dbReference type="PANTHER" id="PTHR10015:SF285">
    <property type="entry name" value="HEAT STRESS TRANSCRIPTION FACTOR B-3"/>
    <property type="match status" value="1"/>
</dbReference>
<evidence type="ECO:0000313" key="2">
    <source>
        <dbReference type="EMBL" id="GAA0170744.1"/>
    </source>
</evidence>
<comment type="caution">
    <text evidence="2">The sequence shown here is derived from an EMBL/GenBank/DDBJ whole genome shotgun (WGS) entry which is preliminary data.</text>
</comment>
<dbReference type="GO" id="GO:0003700">
    <property type="term" value="F:DNA-binding transcription factor activity"/>
    <property type="evidence" value="ECO:0007669"/>
    <property type="project" value="TreeGrafter"/>
</dbReference>
<dbReference type="GO" id="GO:0005634">
    <property type="term" value="C:nucleus"/>
    <property type="evidence" value="ECO:0007669"/>
    <property type="project" value="TreeGrafter"/>
</dbReference>
<gene>
    <name evidence="2" type="ORF">LIER_24942</name>
</gene>
<evidence type="ECO:0000256" key="1">
    <source>
        <dbReference type="SAM" id="Coils"/>
    </source>
</evidence>
<dbReference type="GO" id="GO:0000978">
    <property type="term" value="F:RNA polymerase II cis-regulatory region sequence-specific DNA binding"/>
    <property type="evidence" value="ECO:0007669"/>
    <property type="project" value="TreeGrafter"/>
</dbReference>
<proteinExistence type="predicted"/>
<feature type="coiled-coil region" evidence="1">
    <location>
        <begin position="90"/>
        <end position="117"/>
    </location>
</feature>
<accession>A0AAV3R310</accession>
<keyword evidence="3" id="KW-1185">Reference proteome</keyword>
<protein>
    <submittedName>
        <fullName evidence="2">Winged helix/forkhead transcription factor</fullName>
    </submittedName>
</protein>
<evidence type="ECO:0000313" key="3">
    <source>
        <dbReference type="Proteomes" id="UP001454036"/>
    </source>
</evidence>